<evidence type="ECO:0000313" key="1">
    <source>
        <dbReference type="EMBL" id="TKY92137.1"/>
    </source>
</evidence>
<dbReference type="EMBL" id="QYBA01000070">
    <property type="protein sequence ID" value="TKY92137.1"/>
    <property type="molecule type" value="Genomic_DNA"/>
</dbReference>
<keyword evidence="1" id="KW-0689">Ribosomal protein</keyword>
<gene>
    <name evidence="1" type="ORF">C5S46_02170</name>
</gene>
<dbReference type="Proteomes" id="UP000315423">
    <property type="component" value="Unassembled WGS sequence"/>
</dbReference>
<keyword evidence="1" id="KW-0687">Ribonucleoprotein</keyword>
<accession>A0AC61SC42</accession>
<evidence type="ECO:0000313" key="2">
    <source>
        <dbReference type="Proteomes" id="UP000315423"/>
    </source>
</evidence>
<protein>
    <submittedName>
        <fullName evidence="1">30S ribosomal protein S4</fullName>
    </submittedName>
</protein>
<sequence length="199" mass="23470">MGYPGKNTKSYETPKHPWQALRLAEEVGYVKTYGLRNKREVWKAQSMLRKYRRSAMKLLAEITEGELSGHDRQIADDILNRLKRYSILSTEGNLDDILALDTKNFLERRLQTQVYRQGFASTIRQARQFITHGHISIANKKITIPSYIVSIDDEQRIEYYTNSPLQKKEHPQRLAEIVKNEIIQIEEVQQDKRRKGRRR</sequence>
<proteinExistence type="predicted"/>
<comment type="caution">
    <text evidence="1">The sequence shown here is derived from an EMBL/GenBank/DDBJ whole genome shotgun (WGS) entry which is preliminary data.</text>
</comment>
<reference evidence="1" key="1">
    <citation type="submission" date="2018-09" db="EMBL/GenBank/DDBJ databases">
        <title>A genomic encyclopedia of anaerobic methanotrophic archaea.</title>
        <authorList>
            <person name="Skennerton C.T."/>
            <person name="Chadwick G.L."/>
            <person name="Laso-Perez R."/>
            <person name="Leu A.O."/>
            <person name="Speth D.R."/>
            <person name="Yu H."/>
            <person name="Morgan-Lang C."/>
            <person name="Hatzenpichler R."/>
            <person name="Goudeau D."/>
            <person name="Malmstrom R."/>
            <person name="Woyke T."/>
            <person name="Hallam S."/>
            <person name="Tyson G.W."/>
            <person name="Wegener G."/>
            <person name="Boetius A."/>
            <person name="Orphan V.J."/>
        </authorList>
    </citation>
    <scope>NUCLEOTIDE SEQUENCE</scope>
    <source>
        <strain evidence="1">CONS3730D10UFb2</strain>
    </source>
</reference>
<name>A0AC61SC42_9EURY</name>
<organism evidence="1 2">
    <name type="scientific">Candidatus Methanomarinus sp</name>
    <dbReference type="NCBI Taxonomy" id="3386244"/>
    <lineage>
        <taxon>Archaea</taxon>
        <taxon>Methanobacteriati</taxon>
        <taxon>Methanobacteriota</taxon>
        <taxon>Stenosarchaea group</taxon>
        <taxon>Methanomicrobia</taxon>
        <taxon>Methanosarcinales</taxon>
        <taxon>ANME-2 cluster</taxon>
        <taxon>Candidatus Methanocomedenaceae</taxon>
        <taxon>Candidatus Methanomarinus</taxon>
    </lineage>
</organism>